<dbReference type="GO" id="GO:0005345">
    <property type="term" value="F:purine nucleobase transmembrane transporter activity"/>
    <property type="evidence" value="ECO:0007669"/>
    <property type="project" value="TreeGrafter"/>
</dbReference>
<dbReference type="GO" id="GO:0012505">
    <property type="term" value="C:endomembrane system"/>
    <property type="evidence" value="ECO:0007669"/>
    <property type="project" value="UniProtKB-SubCell"/>
</dbReference>
<evidence type="ECO:0000256" key="4">
    <source>
        <dbReference type="ARBA" id="ARBA00022692"/>
    </source>
</evidence>
<dbReference type="RefSeq" id="WP_176143378.1">
    <property type="nucleotide sequence ID" value="NZ_CP054926.1"/>
</dbReference>
<keyword evidence="4 8" id="KW-0812">Transmembrane</keyword>
<evidence type="ECO:0000256" key="2">
    <source>
        <dbReference type="ARBA" id="ARBA00005697"/>
    </source>
</evidence>
<feature type="transmembrane region" description="Helical" evidence="8">
    <location>
        <begin position="216"/>
        <end position="236"/>
    </location>
</feature>
<accession>A0A7H8MKF8</accession>
<evidence type="ECO:0000256" key="3">
    <source>
        <dbReference type="ARBA" id="ARBA00022448"/>
    </source>
</evidence>
<dbReference type="EMBL" id="CP054926">
    <property type="protein sequence ID" value="QKW42314.1"/>
    <property type="molecule type" value="Genomic_DNA"/>
</dbReference>
<gene>
    <name evidence="9" type="ORF">HUT09_06925</name>
</gene>
<comment type="subcellular location">
    <subcellularLocation>
        <location evidence="1">Endomembrane system</location>
        <topology evidence="1">Multi-pass membrane protein</topology>
    </subcellularLocation>
</comment>
<keyword evidence="3" id="KW-0813">Transport</keyword>
<feature type="region of interest" description="Disordered" evidence="7">
    <location>
        <begin position="1"/>
        <end position="38"/>
    </location>
</feature>
<name>A0A7H8MKF8_STRMI</name>
<organism evidence="9 10">
    <name type="scientific">Streptomyces microflavus</name>
    <name type="common">Streptomyces lipmanii</name>
    <dbReference type="NCBI Taxonomy" id="1919"/>
    <lineage>
        <taxon>Bacteria</taxon>
        <taxon>Bacillati</taxon>
        <taxon>Actinomycetota</taxon>
        <taxon>Actinomycetes</taxon>
        <taxon>Kitasatosporales</taxon>
        <taxon>Streptomycetaceae</taxon>
        <taxon>Streptomyces</taxon>
    </lineage>
</organism>
<sequence length="503" mass="51561">MPDPTPPTPDEPTAPKEQPTTPPDGPTAPKAPTPAPGSAVDRYFAITARGSTFAREIRGGFATFFTMAYILVLNPIILGSAEDKFGAQLSGPQLVTATALVAAVMTVIMGVGGNLPLALAAGLGLNAVVAYQIAPLMSWPDAMGLIVLEGLLICVLVVTGLREAVMHAIPPALKQAISVGIGLFIAFIGFVDAGFATRIPGETGSVPVQLGASGHLSGWPVLVFCLGVLLTVALLARKVRGALLISIVAMTVVAIVINEIADIAPAAWGLTVPAVPGDIVAAPDFGLLGAFSLFGAFQQVGIITIVLLVFTLLLSDFFDTMGTVVGVSSEAGLLDENGKVPNLGRVLLIDGAAAVAGGAASASSSTSYIESAAGVGEGARTGFASLVTGGLFAVALFLTPLATVVPAQAAAPALVAVGFLLMAQVRHIDWERYEIAIPAFLTIAVMPFTYSITNGIGAGFLAYVVIQTALGRGRRVHWLLWASSALFALYFAIDPVEQLLGVK</sequence>
<feature type="transmembrane region" description="Helical" evidence="8">
    <location>
        <begin position="177"/>
        <end position="196"/>
    </location>
</feature>
<evidence type="ECO:0000313" key="9">
    <source>
        <dbReference type="EMBL" id="QKW42314.1"/>
    </source>
</evidence>
<feature type="compositionally biased region" description="Pro residues" evidence="7">
    <location>
        <begin position="20"/>
        <end position="35"/>
    </location>
</feature>
<dbReference type="Proteomes" id="UP000509345">
    <property type="component" value="Chromosome"/>
</dbReference>
<feature type="transmembrane region" description="Helical" evidence="8">
    <location>
        <begin position="243"/>
        <end position="268"/>
    </location>
</feature>
<dbReference type="GO" id="GO:0005886">
    <property type="term" value="C:plasma membrane"/>
    <property type="evidence" value="ECO:0007669"/>
    <property type="project" value="TreeGrafter"/>
</dbReference>
<comment type="similarity">
    <text evidence="2">Belongs to the nucleobase:cation symporter-2 (NCS2) (TC 2.A.40) family. Azg-like subfamily.</text>
</comment>
<evidence type="ECO:0000256" key="6">
    <source>
        <dbReference type="ARBA" id="ARBA00023136"/>
    </source>
</evidence>
<proteinExistence type="inferred from homology"/>
<evidence type="ECO:0000256" key="8">
    <source>
        <dbReference type="SAM" id="Phobius"/>
    </source>
</evidence>
<dbReference type="Pfam" id="PF00860">
    <property type="entry name" value="Xan_ur_permease"/>
    <property type="match status" value="1"/>
</dbReference>
<keyword evidence="6 8" id="KW-0472">Membrane</keyword>
<dbReference type="InterPro" id="IPR006043">
    <property type="entry name" value="NCS2"/>
</dbReference>
<evidence type="ECO:0000256" key="1">
    <source>
        <dbReference type="ARBA" id="ARBA00004127"/>
    </source>
</evidence>
<evidence type="ECO:0000256" key="5">
    <source>
        <dbReference type="ARBA" id="ARBA00022989"/>
    </source>
</evidence>
<dbReference type="GeneID" id="87630938"/>
<feature type="transmembrane region" description="Helical" evidence="8">
    <location>
        <begin position="390"/>
        <end position="423"/>
    </location>
</feature>
<feature type="compositionally biased region" description="Pro residues" evidence="7">
    <location>
        <begin position="1"/>
        <end position="12"/>
    </location>
</feature>
<feature type="transmembrane region" description="Helical" evidence="8">
    <location>
        <begin position="435"/>
        <end position="464"/>
    </location>
</feature>
<feature type="transmembrane region" description="Helical" evidence="8">
    <location>
        <begin position="288"/>
        <end position="314"/>
    </location>
</feature>
<feature type="transmembrane region" description="Helical" evidence="8">
    <location>
        <begin position="59"/>
        <end position="78"/>
    </location>
</feature>
<dbReference type="PANTHER" id="PTHR43337:SF1">
    <property type="entry name" value="XANTHINE_URACIL PERMEASE C887.17-RELATED"/>
    <property type="match status" value="1"/>
</dbReference>
<reference evidence="9 10" key="1">
    <citation type="submission" date="2020-06" db="EMBL/GenBank/DDBJ databases">
        <title>Genome mining for natural products.</title>
        <authorList>
            <person name="Zhang B."/>
            <person name="Shi J."/>
            <person name="Ge H."/>
        </authorList>
    </citation>
    <scope>NUCLEOTIDE SEQUENCE [LARGE SCALE GENOMIC DNA]</scope>
    <source>
        <strain evidence="9 10">NA06532</strain>
    </source>
</reference>
<protein>
    <submittedName>
        <fullName evidence="9">NCS2 family permease</fullName>
    </submittedName>
</protein>
<evidence type="ECO:0000256" key="7">
    <source>
        <dbReference type="SAM" id="MobiDB-lite"/>
    </source>
</evidence>
<feature type="transmembrane region" description="Helical" evidence="8">
    <location>
        <begin position="146"/>
        <end position="165"/>
    </location>
</feature>
<dbReference type="AlphaFoldDB" id="A0A7H8MKF8"/>
<dbReference type="PANTHER" id="PTHR43337">
    <property type="entry name" value="XANTHINE/URACIL PERMEASE C887.17-RELATED"/>
    <property type="match status" value="1"/>
</dbReference>
<feature type="transmembrane region" description="Helical" evidence="8">
    <location>
        <begin position="476"/>
        <end position="493"/>
    </location>
</feature>
<keyword evidence="5 8" id="KW-1133">Transmembrane helix</keyword>
<evidence type="ECO:0000313" key="10">
    <source>
        <dbReference type="Proteomes" id="UP000509345"/>
    </source>
</evidence>
<dbReference type="InterPro" id="IPR045018">
    <property type="entry name" value="Azg-like"/>
</dbReference>